<feature type="domain" description="PHD-type" evidence="13">
    <location>
        <begin position="476"/>
        <end position="526"/>
    </location>
</feature>
<feature type="region of interest" description="Disordered" evidence="12">
    <location>
        <begin position="177"/>
        <end position="200"/>
    </location>
</feature>
<dbReference type="GO" id="GO:0006325">
    <property type="term" value="P:chromatin organization"/>
    <property type="evidence" value="ECO:0007669"/>
    <property type="project" value="UniProtKB-KW"/>
</dbReference>
<feature type="region of interest" description="Disordered" evidence="12">
    <location>
        <begin position="213"/>
        <end position="232"/>
    </location>
</feature>
<reference evidence="15" key="1">
    <citation type="submission" date="2023-08" db="EMBL/GenBank/DDBJ databases">
        <authorList>
            <person name="Alioto T."/>
            <person name="Alioto T."/>
            <person name="Gomez Garrido J."/>
        </authorList>
    </citation>
    <scope>NUCLEOTIDE SEQUENCE</scope>
</reference>
<keyword evidence="6 11" id="KW-0863">Zinc-finger</keyword>
<dbReference type="Pfam" id="PF21524">
    <property type="entry name" value="SAMD1_WH"/>
    <property type="match status" value="1"/>
</dbReference>
<evidence type="ECO:0000256" key="2">
    <source>
        <dbReference type="ARBA" id="ARBA00022491"/>
    </source>
</evidence>
<dbReference type="Proteomes" id="UP001162480">
    <property type="component" value="Chromosome 23"/>
</dbReference>
<keyword evidence="7" id="KW-0862">Zinc</keyword>
<dbReference type="EMBL" id="OX597836">
    <property type="protein sequence ID" value="CAI9739657.1"/>
    <property type="molecule type" value="Genomic_DNA"/>
</dbReference>
<dbReference type="AlphaFoldDB" id="A0AA36FJ77"/>
<evidence type="ECO:0000313" key="16">
    <source>
        <dbReference type="Proteomes" id="UP001162480"/>
    </source>
</evidence>
<comment type="subcellular location">
    <subcellularLocation>
        <location evidence="1">Nucleus</location>
    </subcellularLocation>
</comment>
<dbReference type="SMART" id="SM00249">
    <property type="entry name" value="PHD"/>
    <property type="match status" value="2"/>
</dbReference>
<dbReference type="PROSITE" id="PS50016">
    <property type="entry name" value="ZF_PHD_2"/>
    <property type="match status" value="2"/>
</dbReference>
<dbReference type="PANTHER" id="PTHR24102:SF28">
    <property type="entry name" value="PHD-TYPE DOMAIN-CONTAINING PROTEIN"/>
    <property type="match status" value="1"/>
</dbReference>
<name>A0AA36FJ77_OCTVU</name>
<dbReference type="InterPro" id="IPR011011">
    <property type="entry name" value="Znf_FYVE_PHD"/>
</dbReference>
<evidence type="ECO:0000256" key="9">
    <source>
        <dbReference type="ARBA" id="ARBA00022853"/>
    </source>
</evidence>
<feature type="compositionally biased region" description="Acidic residues" evidence="12">
    <location>
        <begin position="217"/>
        <end position="230"/>
    </location>
</feature>
<keyword evidence="8" id="KW-0832">Ubl conjugation</keyword>
<evidence type="ECO:0000259" key="13">
    <source>
        <dbReference type="PROSITE" id="PS50016"/>
    </source>
</evidence>
<feature type="domain" description="PHD-type" evidence="13">
    <location>
        <begin position="420"/>
        <end position="479"/>
    </location>
</feature>
<dbReference type="InterPro" id="IPR013083">
    <property type="entry name" value="Znf_RING/FYVE/PHD"/>
</dbReference>
<feature type="compositionally biased region" description="Polar residues" evidence="12">
    <location>
        <begin position="177"/>
        <end position="193"/>
    </location>
</feature>
<proteinExistence type="predicted"/>
<dbReference type="GO" id="GO:0005634">
    <property type="term" value="C:nucleus"/>
    <property type="evidence" value="ECO:0007669"/>
    <property type="project" value="UniProtKB-SubCell"/>
</dbReference>
<keyword evidence="3" id="KW-1017">Isopeptide bond</keyword>
<evidence type="ECO:0000256" key="8">
    <source>
        <dbReference type="ARBA" id="ARBA00022843"/>
    </source>
</evidence>
<evidence type="ECO:0000256" key="11">
    <source>
        <dbReference type="PROSITE-ProRule" id="PRU00146"/>
    </source>
</evidence>
<dbReference type="SUPFAM" id="SSF57903">
    <property type="entry name" value="FYVE/PHD zinc finger"/>
    <property type="match status" value="2"/>
</dbReference>
<evidence type="ECO:0000256" key="5">
    <source>
        <dbReference type="ARBA" id="ARBA00022723"/>
    </source>
</evidence>
<dbReference type="GO" id="GO:0008270">
    <property type="term" value="F:zinc ion binding"/>
    <property type="evidence" value="ECO:0007669"/>
    <property type="project" value="UniProtKB-KW"/>
</dbReference>
<dbReference type="InterPro" id="IPR019787">
    <property type="entry name" value="Znf_PHD-finger"/>
</dbReference>
<keyword evidence="10" id="KW-0539">Nucleus</keyword>
<keyword evidence="16" id="KW-1185">Reference proteome</keyword>
<keyword evidence="9" id="KW-0156">Chromatin regulator</keyword>
<dbReference type="InterPro" id="IPR013761">
    <property type="entry name" value="SAM/pointed_sf"/>
</dbReference>
<evidence type="ECO:0000256" key="3">
    <source>
        <dbReference type="ARBA" id="ARBA00022499"/>
    </source>
</evidence>
<evidence type="ECO:0000313" key="15">
    <source>
        <dbReference type="EMBL" id="CAI9739657.1"/>
    </source>
</evidence>
<keyword evidence="4" id="KW-0597">Phosphoprotein</keyword>
<dbReference type="Pfam" id="PF00628">
    <property type="entry name" value="PHD"/>
    <property type="match status" value="1"/>
</dbReference>
<evidence type="ECO:0000256" key="12">
    <source>
        <dbReference type="SAM" id="MobiDB-lite"/>
    </source>
</evidence>
<protein>
    <submittedName>
        <fullName evidence="15">Histone acetyltransferase KAT6B-like</fullName>
    </submittedName>
</protein>
<feature type="region of interest" description="Disordered" evidence="12">
    <location>
        <begin position="103"/>
        <end position="134"/>
    </location>
</feature>
<dbReference type="InterPro" id="IPR001965">
    <property type="entry name" value="Znf_PHD"/>
</dbReference>
<dbReference type="Gene3D" id="3.30.40.10">
    <property type="entry name" value="Zinc/RING finger domain, C3HC4 (zinc finger)"/>
    <property type="match status" value="1"/>
</dbReference>
<evidence type="ECO:0000256" key="6">
    <source>
        <dbReference type="ARBA" id="ARBA00022771"/>
    </source>
</evidence>
<dbReference type="PROSITE" id="PS52014">
    <property type="entry name" value="SAMD1_WH"/>
    <property type="match status" value="1"/>
</dbReference>
<feature type="compositionally biased region" description="Low complexity" evidence="12">
    <location>
        <begin position="124"/>
        <end position="134"/>
    </location>
</feature>
<feature type="domain" description="SAMD1-like winged helix (WH)" evidence="14">
    <location>
        <begin position="1"/>
        <end position="74"/>
    </location>
</feature>
<keyword evidence="2" id="KW-0678">Repressor</keyword>
<dbReference type="InterPro" id="IPR048589">
    <property type="entry name" value="SAMD1-like_WH"/>
</dbReference>
<accession>A0AA36FJ77</accession>
<evidence type="ECO:0000256" key="4">
    <source>
        <dbReference type="ARBA" id="ARBA00022553"/>
    </source>
</evidence>
<dbReference type="Gene3D" id="1.10.150.50">
    <property type="entry name" value="Transcription Factor, Ets-1"/>
    <property type="match status" value="1"/>
</dbReference>
<evidence type="ECO:0000256" key="10">
    <source>
        <dbReference type="ARBA" id="ARBA00023242"/>
    </source>
</evidence>
<evidence type="ECO:0000256" key="7">
    <source>
        <dbReference type="ARBA" id="ARBA00022833"/>
    </source>
</evidence>
<feature type="compositionally biased region" description="Low complexity" evidence="12">
    <location>
        <begin position="103"/>
        <end position="114"/>
    </location>
</feature>
<evidence type="ECO:0000256" key="1">
    <source>
        <dbReference type="ARBA" id="ARBA00004123"/>
    </source>
</evidence>
<keyword evidence="5" id="KW-0479">Metal-binding</keyword>
<dbReference type="PANTHER" id="PTHR24102">
    <property type="entry name" value="PHD FINGER PROTEIN"/>
    <property type="match status" value="1"/>
</dbReference>
<organism evidence="15 16">
    <name type="scientific">Octopus vulgaris</name>
    <name type="common">Common octopus</name>
    <dbReference type="NCBI Taxonomy" id="6645"/>
    <lineage>
        <taxon>Eukaryota</taxon>
        <taxon>Metazoa</taxon>
        <taxon>Spiralia</taxon>
        <taxon>Lophotrochozoa</taxon>
        <taxon>Mollusca</taxon>
        <taxon>Cephalopoda</taxon>
        <taxon>Coleoidea</taxon>
        <taxon>Octopodiformes</taxon>
        <taxon>Octopoda</taxon>
        <taxon>Incirrata</taxon>
        <taxon>Octopodidae</taxon>
        <taxon>Octopus</taxon>
    </lineage>
</organism>
<dbReference type="GO" id="GO:0003677">
    <property type="term" value="F:DNA binding"/>
    <property type="evidence" value="ECO:0007669"/>
    <property type="project" value="InterPro"/>
</dbReference>
<dbReference type="SUPFAM" id="SSF47769">
    <property type="entry name" value="SAM/Pointed domain"/>
    <property type="match status" value="1"/>
</dbReference>
<gene>
    <name evidence="15" type="ORF">OCTVUL_1B024812</name>
</gene>
<sequence length="657" mass="71737">MTENTAKDLILDIIGRLRSRKARPDFENICHMASRKHGLSLKETEEMMSKLVQENIVIRVTYKGRTSYRNAAKCSKTRMHAELLNKKAATKLRFAIQSRCSLNNNNNSNSNNNSISKCEKHRGVNNNNNNTNNNNNNCTNSTCDNNSVNDCVLSSNAATTNQSGAGSCDSKTCSHSAQKSRSNYQDPSVTTITNNNNNNNNCTATQVLTDECNGGGVDDDSGNGGDDDSGDVGVSREQIELWWHAQGFESALAKIDLNTVIQNELIAKNIQLLPNGKLALTNSGSTTTANSALLNTASLSSLVPFSSDSLPTTNSSSFVPCSTPDTSSVSLSCQAPLSHAAVVAAAATDTSPSDKQKADLDRNGICGSGGTGDTSRHPVSKNCLPKPPCKRGRPVSRRKKFLKTHGPDFQAEMPVAIHGITKCDFCQRPPDMNCGNQEEELLCCKDCNTKAHPSCMNYTPELALRAHQSPWQCPTCKVCSICKDSGNVPAMLICDSCDKGFHVQCLYSPLEKSPSGHWVCSMCSKQDIKENDNSKLVSSSEELMTIKKEACTYGPPTPSESPEPNLTEMQQDFPRKRNLYDGPYPDVTDYTIEDVVKFFKSKGFTKEASAFSEQEIDGKSLLLMKRDDVLVGLRDYICLGPALKIFKHVERLQWASE</sequence>
<evidence type="ECO:0000259" key="14">
    <source>
        <dbReference type="PROSITE" id="PS52014"/>
    </source>
</evidence>